<protein>
    <recommendedName>
        <fullName evidence="3">Interleukin-2 receptor subunit beta</fullName>
    </recommendedName>
    <alternativeName>
        <fullName evidence="14">High affinity IL-2 receptor subunit beta</fullName>
    </alternativeName>
    <alternativeName>
        <fullName evidence="13">p70-75</fullName>
    </alternativeName>
</protein>
<dbReference type="InterPro" id="IPR036116">
    <property type="entry name" value="FN3_sf"/>
</dbReference>
<evidence type="ECO:0000256" key="3">
    <source>
        <dbReference type="ARBA" id="ARBA00016239"/>
    </source>
</evidence>
<dbReference type="Ensembl" id="ENSZALT00000010501.1">
    <property type="protein sequence ID" value="ENSZALP00000007330.1"/>
    <property type="gene ID" value="ENSZALG00000006526.1"/>
</dbReference>
<keyword evidence="6" id="KW-0732">Signal</keyword>
<comment type="subcellular location">
    <subcellularLocation>
        <location evidence="1">Cell membrane</location>
        <topology evidence="1">Single-pass type I membrane protein</topology>
    </subcellularLocation>
</comment>
<evidence type="ECO:0000313" key="19">
    <source>
        <dbReference type="Ensembl" id="ENSZALP00000007330.1"/>
    </source>
</evidence>
<dbReference type="InterPro" id="IPR003531">
    <property type="entry name" value="Hempt_rcpt_S_F1_CS"/>
</dbReference>
<dbReference type="Pfam" id="PF18707">
    <property type="entry name" value="IL2RB_N1"/>
    <property type="match status" value="1"/>
</dbReference>
<proteinExistence type="inferred from homology"/>
<evidence type="ECO:0000256" key="2">
    <source>
        <dbReference type="ARBA" id="ARBA00008280"/>
    </source>
</evidence>
<feature type="domain" description="Fibronectin type-III" evidence="18">
    <location>
        <begin position="224"/>
        <end position="326"/>
    </location>
</feature>
<dbReference type="GO" id="GO:0019976">
    <property type="term" value="F:interleukin-2 binding"/>
    <property type="evidence" value="ECO:0007669"/>
    <property type="project" value="TreeGrafter"/>
</dbReference>
<dbReference type="InterPro" id="IPR040951">
    <property type="entry name" value="IL2RB_N1"/>
</dbReference>
<evidence type="ECO:0000259" key="18">
    <source>
        <dbReference type="PROSITE" id="PS50853"/>
    </source>
</evidence>
<dbReference type="CDD" id="cd00063">
    <property type="entry name" value="FN3"/>
    <property type="match status" value="1"/>
</dbReference>
<dbReference type="InterPro" id="IPR013783">
    <property type="entry name" value="Ig-like_fold"/>
</dbReference>
<evidence type="ECO:0000256" key="13">
    <source>
        <dbReference type="ARBA" id="ARBA00031280"/>
    </source>
</evidence>
<comment type="function">
    <text evidence="15">Receptor for interleukin-2. This beta subunit is involved in receptor mediated endocytosis and transduces the mitogenic signals of IL2. Probably in association with IL15RA, involved in the stimulation of neutrophil phagocytosis by IL15.</text>
</comment>
<dbReference type="GO" id="GO:0016064">
    <property type="term" value="P:immunoglobulin mediated immune response"/>
    <property type="evidence" value="ECO:0007669"/>
    <property type="project" value="TreeGrafter"/>
</dbReference>
<keyword evidence="10" id="KW-0675">Receptor</keyword>
<dbReference type="GO" id="GO:0004896">
    <property type="term" value="F:cytokine receptor activity"/>
    <property type="evidence" value="ECO:0007669"/>
    <property type="project" value="InterPro"/>
</dbReference>
<keyword evidence="7 17" id="KW-1133">Transmembrane helix</keyword>
<dbReference type="GO" id="GO:0009897">
    <property type="term" value="C:external side of plasma membrane"/>
    <property type="evidence" value="ECO:0007669"/>
    <property type="project" value="TreeGrafter"/>
</dbReference>
<keyword evidence="4" id="KW-1003">Cell membrane</keyword>
<comment type="similarity">
    <text evidence="2">Belongs to the type I cytokine receptor family. Type 4 subfamily.</text>
</comment>
<feature type="transmembrane region" description="Helical" evidence="17">
    <location>
        <begin position="334"/>
        <end position="356"/>
    </location>
</feature>
<dbReference type="Pfam" id="PF00041">
    <property type="entry name" value="fn3"/>
    <property type="match status" value="1"/>
</dbReference>
<dbReference type="AlphaFoldDB" id="A0A8D2MJL0"/>
<evidence type="ECO:0000256" key="15">
    <source>
        <dbReference type="ARBA" id="ARBA00045664"/>
    </source>
</evidence>
<evidence type="ECO:0000256" key="6">
    <source>
        <dbReference type="ARBA" id="ARBA00022729"/>
    </source>
</evidence>
<evidence type="ECO:0000256" key="17">
    <source>
        <dbReference type="SAM" id="Phobius"/>
    </source>
</evidence>
<name>A0A8D2MJL0_ZONAL</name>
<reference evidence="19" key="1">
    <citation type="submission" date="2025-05" db="UniProtKB">
        <authorList>
            <consortium name="Ensembl"/>
        </authorList>
    </citation>
    <scope>IDENTIFICATION</scope>
</reference>
<dbReference type="Gene3D" id="2.60.40.10">
    <property type="entry name" value="Immunoglobulins"/>
    <property type="match status" value="2"/>
</dbReference>
<evidence type="ECO:0000313" key="20">
    <source>
        <dbReference type="Proteomes" id="UP000694413"/>
    </source>
</evidence>
<keyword evidence="5 17" id="KW-0812">Transmembrane</keyword>
<accession>A0A8D2MJL0</accession>
<evidence type="ECO:0000256" key="11">
    <source>
        <dbReference type="ARBA" id="ARBA00023180"/>
    </source>
</evidence>
<evidence type="ECO:0000256" key="7">
    <source>
        <dbReference type="ARBA" id="ARBA00022989"/>
    </source>
</evidence>
<evidence type="ECO:0000256" key="9">
    <source>
        <dbReference type="ARBA" id="ARBA00023157"/>
    </source>
</evidence>
<dbReference type="InterPro" id="IPR003961">
    <property type="entry name" value="FN3_dom"/>
</dbReference>
<evidence type="ECO:0000256" key="14">
    <source>
        <dbReference type="ARBA" id="ARBA00032935"/>
    </source>
</evidence>
<evidence type="ECO:0000256" key="10">
    <source>
        <dbReference type="ARBA" id="ARBA00023170"/>
    </source>
</evidence>
<feature type="region of interest" description="Disordered" evidence="16">
    <location>
        <begin position="564"/>
        <end position="645"/>
    </location>
</feature>
<feature type="compositionally biased region" description="Acidic residues" evidence="16">
    <location>
        <begin position="581"/>
        <end position="590"/>
    </location>
</feature>
<evidence type="ECO:0000256" key="12">
    <source>
        <dbReference type="ARBA" id="ARBA00026094"/>
    </source>
</evidence>
<evidence type="ECO:0000256" key="8">
    <source>
        <dbReference type="ARBA" id="ARBA00023136"/>
    </source>
</evidence>
<dbReference type="Ensembl" id="ENSZALT00000010502.1">
    <property type="protein sequence ID" value="ENSZALP00000007331.1"/>
    <property type="gene ID" value="ENSZALG00000006526.1"/>
</dbReference>
<sequence>MASSTAQWVDFTISASMSTPGTSRRPTCTSCTTKRRLSSCMPNPATAASCRARASCWSSRKMMRSGVSPVLMKPSLLLLSHLCLFSLMPPSWASDSAQGASSLTCWYDSRAALFCDWDPGRDLAEAPCQLEILSKKGFCDSYSFPLESRPSSEKPKKHCKLPKAEHMTGLRRCIKTFNQNVNNQCFTVADSLNLSVHCHTGENKTKIPEQIKNFKPFANIKLRPPGDLQLVNITENTSNLTWSLNISSHYLDGKREYQVRFRHVSQSWEEAANLPIEQDQMWANFERLSPNSKYEAAVRARPSARSDYKGVWSDWSKPVLWRTHADHKGASQPVLPVLIVSTFIFVIIGTAFLINLRTLKWFKKILRIHIPDPEKFFPPLVSVHGGDIQKWLSSPFSTSSYCVNSTIPEISVLEVMQKNDQESRFLLSKGALTPDSPRETSVHSGSSCFTNQGYFFFHVSNSFEVEPCQVYFTYEPFSQEGSGSKDGDCYQALPSPDLCTLAQDMNVLPNNFFRCIESSQGSQKSPFMEETAGEAQQAMAVPGALQSREGTSPMPLVEQDEKVMDKAASQPAGAMCQLDTDFPDPLDLQDSDTVSVTEGSGKGGPPADPCPPAANAACSPSQPAQPPPLMQRQDEEPCKTAFSSQVPNTGAYLSLRDLQSQYSHCSV</sequence>
<organism evidence="19 20">
    <name type="scientific">Zonotrichia albicollis</name>
    <name type="common">White-throated sparrow</name>
    <name type="synonym">Fringilla albicollis</name>
    <dbReference type="NCBI Taxonomy" id="44394"/>
    <lineage>
        <taxon>Eukaryota</taxon>
        <taxon>Metazoa</taxon>
        <taxon>Chordata</taxon>
        <taxon>Craniata</taxon>
        <taxon>Vertebrata</taxon>
        <taxon>Euteleostomi</taxon>
        <taxon>Archelosauria</taxon>
        <taxon>Archosauria</taxon>
        <taxon>Dinosauria</taxon>
        <taxon>Saurischia</taxon>
        <taxon>Theropoda</taxon>
        <taxon>Coelurosauria</taxon>
        <taxon>Aves</taxon>
        <taxon>Neognathae</taxon>
        <taxon>Neoaves</taxon>
        <taxon>Telluraves</taxon>
        <taxon>Australaves</taxon>
        <taxon>Passeriformes</taxon>
        <taxon>Passerellidae</taxon>
        <taxon>Zonotrichia</taxon>
    </lineage>
</organism>
<dbReference type="Proteomes" id="UP000694413">
    <property type="component" value="Unassembled WGS sequence"/>
</dbReference>
<dbReference type="PANTHER" id="PTHR23037:SF30">
    <property type="entry name" value="INTERLEUKIN-2 RECEPTOR SUBUNIT BETA"/>
    <property type="match status" value="1"/>
</dbReference>
<keyword evidence="8 17" id="KW-0472">Membrane</keyword>
<dbReference type="PROSITE" id="PS01355">
    <property type="entry name" value="HEMATOPO_REC_S_F1"/>
    <property type="match status" value="1"/>
</dbReference>
<keyword evidence="20" id="KW-1185">Reference proteome</keyword>
<evidence type="ECO:0000256" key="4">
    <source>
        <dbReference type="ARBA" id="ARBA00022475"/>
    </source>
</evidence>
<dbReference type="SUPFAM" id="SSF49265">
    <property type="entry name" value="Fibronectin type III"/>
    <property type="match status" value="2"/>
</dbReference>
<comment type="subunit">
    <text evidence="12">Non-covalent dimer of an alpha and a beta subunit. IL2R exists in 3 different forms: a high affinity dimer, an intermediate affinity monomer (beta subunit), and a low affinity monomer (alpha subunit). The high and intermediate affinity forms also associate with a gamma subunit. Interacts with SHB upon interleukin stimulation.</text>
</comment>
<evidence type="ECO:0000256" key="5">
    <source>
        <dbReference type="ARBA" id="ARBA00022692"/>
    </source>
</evidence>
<keyword evidence="11" id="KW-0325">Glycoprotein</keyword>
<evidence type="ECO:0000256" key="16">
    <source>
        <dbReference type="SAM" id="MobiDB-lite"/>
    </source>
</evidence>
<dbReference type="PANTHER" id="PTHR23037">
    <property type="entry name" value="CYTOKINE RECEPTOR"/>
    <property type="match status" value="1"/>
</dbReference>
<evidence type="ECO:0000256" key="1">
    <source>
        <dbReference type="ARBA" id="ARBA00004251"/>
    </source>
</evidence>
<dbReference type="SMART" id="SM00060">
    <property type="entry name" value="FN3"/>
    <property type="match status" value="1"/>
</dbReference>
<feature type="compositionally biased region" description="Low complexity" evidence="16">
    <location>
        <begin position="613"/>
        <end position="622"/>
    </location>
</feature>
<dbReference type="PROSITE" id="PS50853">
    <property type="entry name" value="FN3"/>
    <property type="match status" value="1"/>
</dbReference>
<keyword evidence="9" id="KW-1015">Disulfide bond</keyword>